<dbReference type="InterPro" id="IPR029052">
    <property type="entry name" value="Metallo-depent_PP-like"/>
</dbReference>
<feature type="domain" description="Secretin/TonB short N-terminal" evidence="9">
    <location>
        <begin position="70"/>
        <end position="120"/>
    </location>
</feature>
<evidence type="ECO:0000256" key="2">
    <source>
        <dbReference type="ARBA" id="ARBA00022448"/>
    </source>
</evidence>
<dbReference type="InterPro" id="IPR010104">
    <property type="entry name" value="TonB_rcpt_bac"/>
</dbReference>
<dbReference type="InterPro" id="IPR000531">
    <property type="entry name" value="Beta-barrel_TonB"/>
</dbReference>
<dbReference type="Pfam" id="PF07715">
    <property type="entry name" value="Plug"/>
    <property type="match status" value="1"/>
</dbReference>
<dbReference type="Pfam" id="PF00593">
    <property type="entry name" value="TonB_dep_Rec_b-barrel"/>
    <property type="match status" value="1"/>
</dbReference>
<keyword evidence="4" id="KW-0812">Transmembrane</keyword>
<name>A0AA38XK81_9EURO</name>
<dbReference type="PANTHER" id="PTHR43606:SF2">
    <property type="entry name" value="ALKALINE PHOSPHATASE FAMILY PROTEIN (AFU_ORTHOLOGUE AFUA_5G03860)"/>
    <property type="match status" value="1"/>
</dbReference>
<evidence type="ECO:0000256" key="4">
    <source>
        <dbReference type="ARBA" id="ARBA00022692"/>
    </source>
</evidence>
<dbReference type="Pfam" id="PF16655">
    <property type="entry name" value="PhoD_N"/>
    <property type="match status" value="1"/>
</dbReference>
<dbReference type="PANTHER" id="PTHR43606">
    <property type="entry name" value="PHOSPHATASE, PUTATIVE (AFU_ORTHOLOGUE AFUA_6G08710)-RELATED"/>
    <property type="match status" value="1"/>
</dbReference>
<dbReference type="Gene3D" id="3.60.21.70">
    <property type="entry name" value="PhoD-like phosphatase"/>
    <property type="match status" value="1"/>
</dbReference>
<sequence length="1503" mass="165900">MPTRQQLSSLLQGTVMRKKLYLSVVLALSPCLGAHAQAVSSNGLETKVTAAIAPQPLSQALEQLSRSSGVQFLYAGAGNTPMAGAVPRGATVKQALDTLLAGTGLRYTVVDGNVIAIDAAPAQRETRPAAPAPRPPEAVVAPTLGTIKVIAAHEVIDQKKTSPVIKDSVIYDEMDSYGDETLAESLMAAPGLSAVEDAGEPRYVTVRGVQANLNYTTIDGIAIASVGGSGSGERMNNLQLIPSDIGTRTDIYKSFSAEQAPDAIGGVIDIISRSAFDRSGKYVFADVAGIYSTAETNVGRSAGGDHKTLGHFGKSAKAVFSNQFGADDQFGIVAVARYEQRSRNSVKRWVESNYYYNDAGKYLTDGTTGPDEAKGWNGLRAPGNFSTGTYTNYITNFGGSAKLEWKPSDDPFYASLLLYSYRFYENSTMNKTDLYGNAKFPIRNQSEDGGTTQINSIYIKNRHDRWDRSNRGAIASFNWDIGDLSRLTLRAGHTEETFHNNQVYWGVRAYPSNLFVDYANDSHGFPNAVGVSDSSLLTSSAFKLNPAQAYISPRDAKESIDNLRADFSYNIDADARGFGLAAGAEYRHLKIWQDIDFDYYKTSATLNDYLYPGSTLLGSVPGFPLIDNRKWHDELYPKLGNNDAAYPNADFTSDYKYVEDIANAYVSAHYAWDRLLLIGGLRYDHTSFDAFSPFSDDGGTTYTSAFRKSSGGYNNLLPSLNATIKLSENQRLRFSASRTLGRPTPSNIAQATSTSCGDDELGGGFCTIKQGNASLQPRRSTNLDLAWDLYFNGNNGLVSVALFDKVIKDDIYTLTTFENIGDVRYRVTQPMNTDESTLRGVEFAVANRNLQWGRHRFDMYLNATRLDGQTNYRISDGSERRLDRLLYQPDWSVNGSVIWRMPWKSSQLRVSGTYRSRMLVDFGDTQWLDSYYDPYMTFNLAFSHKVSKHVTLKYEAKNLFNTQPTYSTGAAVLDTINRRRFLALSGLSALGAWAGTARALAAHNDAAALNPRNLLASPRFASTPFTLGVASGDPSTDGVVLWTRLATEPLVFGGGMPSRPMVVAWQVAADEGMRTVVRQGTSLAHPELGHALHVELDGLLPGRPYWYRFTVGGHASAIGRTRTLPAANAPIERVRFAVAGCQHFEEGHYTAWRHIAEEPLDFVFHYGDYIYEGESQTGVRKMNGQPFTNLRNHIGPQTYTLDDYRRRYAQYKTDTDLQAAHAASPWFVTFDDHEVDNNWASAEDQDGTPSELFLLRRAQAFQAYYENMPLRASSFPRDGHMQMYRRARYGTLLDLHLLDTRQYRSKQVNMAQRGQVESAARSIVGAKQEQWLFDGLADAAPRWHAIAHQVSLGNYMREKGGVVQSSDDQWSGYLSSRRRLLDHIQKVGFGNVVTACGDAHRHYAGDLVQDNADSGVISSEFLATSITSGADGQGVDAYAENQLRHSPHLKATTDKRGYVLCDVTRNAWIGDMKTLDTVMQPNGALQSWKRYAVEHGRPGLQEA</sequence>
<organism evidence="10">
    <name type="scientific">Knufia peltigerae</name>
    <dbReference type="NCBI Taxonomy" id="1002370"/>
    <lineage>
        <taxon>Eukaryota</taxon>
        <taxon>Fungi</taxon>
        <taxon>Dikarya</taxon>
        <taxon>Ascomycota</taxon>
        <taxon>Pezizomycotina</taxon>
        <taxon>Eurotiomycetes</taxon>
        <taxon>Chaetothyriomycetidae</taxon>
        <taxon>Chaetothyriales</taxon>
        <taxon>Trichomeriaceae</taxon>
        <taxon>Knufia</taxon>
    </lineage>
</organism>
<dbReference type="Gene3D" id="2.60.40.380">
    <property type="entry name" value="Purple acid phosphatase-like, N-terminal"/>
    <property type="match status" value="1"/>
</dbReference>
<dbReference type="InterPro" id="IPR037066">
    <property type="entry name" value="Plug_dom_sf"/>
</dbReference>
<comment type="caution">
    <text evidence="10">The sequence shown here is derived from an EMBL/GenBank/DDBJ whole genome shotgun (WGS) entry which is preliminary data.</text>
</comment>
<evidence type="ECO:0000256" key="5">
    <source>
        <dbReference type="ARBA" id="ARBA00023004"/>
    </source>
</evidence>
<dbReference type="EMBL" id="JAPDRN010000179">
    <property type="protein sequence ID" value="KAJ9614955.1"/>
    <property type="molecule type" value="Genomic_DNA"/>
</dbReference>
<dbReference type="Gene3D" id="2.40.170.20">
    <property type="entry name" value="TonB-dependent receptor, beta-barrel domain"/>
    <property type="match status" value="1"/>
</dbReference>
<dbReference type="Gene3D" id="3.55.50.30">
    <property type="match status" value="1"/>
</dbReference>
<accession>A0AA38XK81</accession>
<keyword evidence="3" id="KW-0410">Iron transport</keyword>
<evidence type="ECO:0000256" key="1">
    <source>
        <dbReference type="ARBA" id="ARBA00004571"/>
    </source>
</evidence>
<keyword evidence="7" id="KW-0472">Membrane</keyword>
<dbReference type="SUPFAM" id="SSF56300">
    <property type="entry name" value="Metallo-dependent phosphatases"/>
    <property type="match status" value="1"/>
</dbReference>
<dbReference type="Gene3D" id="2.170.130.10">
    <property type="entry name" value="TonB-dependent receptor, plug domain"/>
    <property type="match status" value="1"/>
</dbReference>
<keyword evidence="5" id="KW-0408">Iron</keyword>
<dbReference type="GO" id="GO:0006826">
    <property type="term" value="P:iron ion transport"/>
    <property type="evidence" value="ECO:0007669"/>
    <property type="project" value="UniProtKB-KW"/>
</dbReference>
<evidence type="ECO:0000256" key="8">
    <source>
        <dbReference type="ARBA" id="ARBA00023237"/>
    </source>
</evidence>
<dbReference type="InterPro" id="IPR032093">
    <property type="entry name" value="PhoD_N"/>
</dbReference>
<keyword evidence="3" id="KW-0406">Ion transport</keyword>
<dbReference type="InterPro" id="IPR036942">
    <property type="entry name" value="Beta-barrel_TonB_sf"/>
</dbReference>
<evidence type="ECO:0000256" key="6">
    <source>
        <dbReference type="ARBA" id="ARBA00023077"/>
    </source>
</evidence>
<keyword evidence="6" id="KW-0798">TonB box</keyword>
<comment type="subcellular location">
    <subcellularLocation>
        <location evidence="1">Cell outer membrane</location>
        <topology evidence="1">Multi-pass membrane protein</topology>
    </subcellularLocation>
</comment>
<keyword evidence="8" id="KW-0998">Cell outer membrane</keyword>
<protein>
    <recommendedName>
        <fullName evidence="9">Secretin/TonB short N-terminal domain-containing protein</fullName>
    </recommendedName>
</protein>
<dbReference type="InterPro" id="IPR038607">
    <property type="entry name" value="PhoD-like_sf"/>
</dbReference>
<dbReference type="GO" id="GO:0019867">
    <property type="term" value="C:outer membrane"/>
    <property type="evidence" value="ECO:0007669"/>
    <property type="project" value="InterPro"/>
</dbReference>
<evidence type="ECO:0000259" key="9">
    <source>
        <dbReference type="SMART" id="SM00965"/>
    </source>
</evidence>
<proteinExistence type="predicted"/>
<dbReference type="InterPro" id="IPR052900">
    <property type="entry name" value="Phospholipid_Metab_Enz"/>
</dbReference>
<gene>
    <name evidence="10" type="ORF">H2204_014295</name>
</gene>
<dbReference type="PROSITE" id="PS52016">
    <property type="entry name" value="TONB_DEPENDENT_REC_3"/>
    <property type="match status" value="1"/>
</dbReference>
<evidence type="ECO:0000256" key="7">
    <source>
        <dbReference type="ARBA" id="ARBA00023136"/>
    </source>
</evidence>
<dbReference type="InterPro" id="IPR011662">
    <property type="entry name" value="Secretin/TonB_short_N"/>
</dbReference>
<dbReference type="CDD" id="cd07389">
    <property type="entry name" value="MPP_PhoD"/>
    <property type="match status" value="1"/>
</dbReference>
<dbReference type="InterPro" id="IPR018946">
    <property type="entry name" value="PhoD-like_MPP"/>
</dbReference>
<evidence type="ECO:0000313" key="10">
    <source>
        <dbReference type="EMBL" id="KAJ9614955.1"/>
    </source>
</evidence>
<dbReference type="SMART" id="SM00965">
    <property type="entry name" value="STN"/>
    <property type="match status" value="1"/>
</dbReference>
<dbReference type="InterPro" id="IPR012910">
    <property type="entry name" value="Plug_dom"/>
</dbReference>
<reference evidence="10" key="1">
    <citation type="submission" date="2022-10" db="EMBL/GenBank/DDBJ databases">
        <title>Culturing micro-colonial fungi from biological soil crusts in the Mojave desert and describing Neophaeococcomyces mojavensis, and introducing the new genera and species Taxawa tesnikishii.</title>
        <authorList>
            <person name="Kurbessoian T."/>
            <person name="Stajich J.E."/>
        </authorList>
    </citation>
    <scope>NUCLEOTIDE SEQUENCE</scope>
    <source>
        <strain evidence="10">TK_35</strain>
    </source>
</reference>
<dbReference type="Pfam" id="PF09423">
    <property type="entry name" value="PhoD"/>
    <property type="match status" value="1"/>
</dbReference>
<dbReference type="SUPFAM" id="SSF56935">
    <property type="entry name" value="Porins"/>
    <property type="match status" value="1"/>
</dbReference>
<dbReference type="InterPro" id="IPR039426">
    <property type="entry name" value="TonB-dep_rcpt-like"/>
</dbReference>
<dbReference type="NCBIfam" id="TIGR01782">
    <property type="entry name" value="TonB-Xanth-Caul"/>
    <property type="match status" value="1"/>
</dbReference>
<evidence type="ECO:0000256" key="3">
    <source>
        <dbReference type="ARBA" id="ARBA00022496"/>
    </source>
</evidence>
<keyword evidence="2" id="KW-0813">Transport</keyword>